<dbReference type="SUPFAM" id="SSF111369">
    <property type="entry name" value="HlyD-like secretion proteins"/>
    <property type="match status" value="1"/>
</dbReference>
<keyword evidence="12" id="KW-1133">Transmembrane helix</keyword>
<feature type="domain" description="Multidrug resistance protein MdtA-like barrel-sandwich hybrid" evidence="14">
    <location>
        <begin position="87"/>
        <end position="229"/>
    </location>
</feature>
<feature type="domain" description="Multidrug resistance protein MdtA-like beta-barrel" evidence="15">
    <location>
        <begin position="234"/>
        <end position="318"/>
    </location>
</feature>
<evidence type="ECO:0000256" key="9">
    <source>
        <dbReference type="HAMAP-Rule" id="MF_01422"/>
    </source>
</evidence>
<evidence type="ECO:0000256" key="7">
    <source>
        <dbReference type="ARBA" id="ARBA00023136"/>
    </source>
</evidence>
<evidence type="ECO:0000256" key="11">
    <source>
        <dbReference type="SAM" id="MobiDB-lite"/>
    </source>
</evidence>
<dbReference type="Gene3D" id="1.10.287.470">
    <property type="entry name" value="Helix hairpin bin"/>
    <property type="match status" value="1"/>
</dbReference>
<evidence type="ECO:0000259" key="13">
    <source>
        <dbReference type="Pfam" id="PF25876"/>
    </source>
</evidence>
<evidence type="ECO:0000256" key="5">
    <source>
        <dbReference type="ARBA" id="ARBA00022519"/>
    </source>
</evidence>
<dbReference type="GO" id="GO:1990281">
    <property type="term" value="C:efflux pump complex"/>
    <property type="evidence" value="ECO:0007669"/>
    <property type="project" value="TreeGrafter"/>
</dbReference>
<keyword evidence="12" id="KW-0812">Transmembrane</keyword>
<accession>A0A084ZLS6</accession>
<feature type="region of interest" description="Disordered" evidence="11">
    <location>
        <begin position="396"/>
        <end position="417"/>
    </location>
</feature>
<keyword evidence="10" id="KW-0175">Coiled coil</keyword>
<evidence type="ECO:0000313" key="17">
    <source>
        <dbReference type="EMBL" id="KFB98420.1"/>
    </source>
</evidence>
<dbReference type="InterPro" id="IPR058624">
    <property type="entry name" value="MdtA-like_HH"/>
</dbReference>
<comment type="caution">
    <text evidence="17">The sequence shown here is derived from an EMBL/GenBank/DDBJ whole genome shotgun (WGS) entry which is preliminary data.</text>
</comment>
<keyword evidence="18" id="KW-1185">Reference proteome</keyword>
<protein>
    <recommendedName>
        <fullName evidence="9">Multidrug resistance protein MdtA</fullName>
    </recommendedName>
    <alternativeName>
        <fullName evidence="9">Multidrug transporter MdtA</fullName>
    </alternativeName>
</protein>
<dbReference type="InterPro" id="IPR058627">
    <property type="entry name" value="MdtA-like_C"/>
</dbReference>
<dbReference type="PANTHER" id="PTHR30469:SF12">
    <property type="entry name" value="MULTIDRUG RESISTANCE PROTEIN MDTA"/>
    <property type="match status" value="1"/>
</dbReference>
<proteinExistence type="inferred from homology"/>
<keyword evidence="5 9" id="KW-0997">Cell inner membrane</keyword>
<dbReference type="Pfam" id="PF25917">
    <property type="entry name" value="BSH_RND"/>
    <property type="match status" value="1"/>
</dbReference>
<dbReference type="eggNOG" id="COG0845">
    <property type="taxonomic scope" value="Bacteria"/>
</dbReference>
<dbReference type="EMBL" id="JMTB01000125">
    <property type="protein sequence ID" value="KFB98420.1"/>
    <property type="molecule type" value="Genomic_DNA"/>
</dbReference>
<dbReference type="InterPro" id="IPR006143">
    <property type="entry name" value="RND_pump_MFP"/>
</dbReference>
<dbReference type="PANTHER" id="PTHR30469">
    <property type="entry name" value="MULTIDRUG RESISTANCE PROTEIN MDTA"/>
    <property type="match status" value="1"/>
</dbReference>
<evidence type="ECO:0000256" key="8">
    <source>
        <dbReference type="ARBA" id="ARBA00063762"/>
    </source>
</evidence>
<feature type="domain" description="Multidrug resistance protein MdtA-like C-terminal permuted SH3" evidence="16">
    <location>
        <begin position="321"/>
        <end position="382"/>
    </location>
</feature>
<evidence type="ECO:0000256" key="3">
    <source>
        <dbReference type="ARBA" id="ARBA00022448"/>
    </source>
</evidence>
<evidence type="ECO:0000313" key="18">
    <source>
        <dbReference type="Proteomes" id="UP000028630"/>
    </source>
</evidence>
<keyword evidence="3 9" id="KW-0813">Transport</keyword>
<feature type="domain" description="Multidrug resistance protein MdtA-like alpha-helical hairpin" evidence="13">
    <location>
        <begin position="128"/>
        <end position="197"/>
    </location>
</feature>
<dbReference type="Pfam" id="PF25876">
    <property type="entry name" value="HH_MFP_RND"/>
    <property type="match status" value="1"/>
</dbReference>
<dbReference type="GO" id="GO:0015562">
    <property type="term" value="F:efflux transmembrane transporter activity"/>
    <property type="evidence" value="ECO:0007669"/>
    <property type="project" value="TreeGrafter"/>
</dbReference>
<dbReference type="GO" id="GO:0005886">
    <property type="term" value="C:plasma membrane"/>
    <property type="evidence" value="ECO:0007669"/>
    <property type="project" value="UniProtKB-SubCell"/>
</dbReference>
<dbReference type="HAMAP" id="MF_01422">
    <property type="entry name" value="MdtA"/>
    <property type="match status" value="1"/>
</dbReference>
<dbReference type="Gene3D" id="2.40.30.170">
    <property type="match status" value="1"/>
</dbReference>
<dbReference type="FunFam" id="2.40.420.20:FF:000001">
    <property type="entry name" value="Efflux RND transporter periplasmic adaptor subunit"/>
    <property type="match status" value="1"/>
</dbReference>
<dbReference type="Pfam" id="PF25967">
    <property type="entry name" value="RND-MFP_C"/>
    <property type="match status" value="1"/>
</dbReference>
<feature type="transmembrane region" description="Helical" evidence="12">
    <location>
        <begin position="7"/>
        <end position="27"/>
    </location>
</feature>
<evidence type="ECO:0000256" key="12">
    <source>
        <dbReference type="SAM" id="Phobius"/>
    </source>
</evidence>
<name>A0A084ZLS6_9ENTR</name>
<evidence type="ECO:0000256" key="1">
    <source>
        <dbReference type="ARBA" id="ARBA00004417"/>
    </source>
</evidence>
<keyword evidence="7 9" id="KW-0472">Membrane</keyword>
<dbReference type="NCBIfam" id="NF008589">
    <property type="entry name" value="PRK11556.1"/>
    <property type="match status" value="1"/>
</dbReference>
<comment type="similarity">
    <text evidence="2 9">Belongs to the membrane fusion protein (MFP) (TC 8.A.1) family.</text>
</comment>
<evidence type="ECO:0000256" key="6">
    <source>
        <dbReference type="ARBA" id="ARBA00022729"/>
    </source>
</evidence>
<dbReference type="NCBIfam" id="TIGR01730">
    <property type="entry name" value="RND_mfp"/>
    <property type="match status" value="1"/>
</dbReference>
<keyword evidence="6" id="KW-0732">Signal</keyword>
<dbReference type="OrthoDB" id="9783047at2"/>
<organism evidence="17 18">
    <name type="scientific">Trabulsiella guamensis ATCC 49490</name>
    <dbReference type="NCBI Taxonomy" id="1005994"/>
    <lineage>
        <taxon>Bacteria</taxon>
        <taxon>Pseudomonadati</taxon>
        <taxon>Pseudomonadota</taxon>
        <taxon>Gammaproteobacteria</taxon>
        <taxon>Enterobacterales</taxon>
        <taxon>Enterobacteriaceae</taxon>
        <taxon>Trabulsiella</taxon>
    </lineage>
</organism>
<evidence type="ECO:0000259" key="15">
    <source>
        <dbReference type="Pfam" id="PF25944"/>
    </source>
</evidence>
<evidence type="ECO:0000259" key="14">
    <source>
        <dbReference type="Pfam" id="PF25917"/>
    </source>
</evidence>
<evidence type="ECO:0000259" key="16">
    <source>
        <dbReference type="Pfam" id="PF25967"/>
    </source>
</evidence>
<dbReference type="AlphaFoldDB" id="A0A084ZLS6"/>
<dbReference type="Gene3D" id="2.40.50.100">
    <property type="match status" value="1"/>
</dbReference>
<dbReference type="InterPro" id="IPR058626">
    <property type="entry name" value="MdtA-like_b-barrel"/>
</dbReference>
<comment type="subunit">
    <text evidence="8 9">Part of a tripartite efflux system composed of MdtA, MdtB and MdtC.</text>
</comment>
<reference evidence="18" key="1">
    <citation type="submission" date="2014-05" db="EMBL/GenBank/DDBJ databases">
        <title>ATOL: Assembling a taxonomically balanced genome-scale reconstruction of the evolutionary history of the Enterobacteriaceae.</title>
        <authorList>
            <person name="Plunkett G. III"/>
            <person name="Neeno-Eckwall E.C."/>
            <person name="Glasner J.D."/>
            <person name="Perna N.T."/>
        </authorList>
    </citation>
    <scope>NUCLEOTIDE SEQUENCE [LARGE SCALE GENOMIC DNA]</scope>
    <source>
        <strain evidence="18">ATCC 49490</strain>
    </source>
</reference>
<dbReference type="Proteomes" id="UP000028630">
    <property type="component" value="Unassembled WGS sequence"/>
</dbReference>
<evidence type="ECO:0000256" key="2">
    <source>
        <dbReference type="ARBA" id="ARBA00009477"/>
    </source>
</evidence>
<evidence type="ECO:0000256" key="4">
    <source>
        <dbReference type="ARBA" id="ARBA00022475"/>
    </source>
</evidence>
<comment type="subcellular location">
    <subcellularLocation>
        <location evidence="1 9">Cell inner membrane</location>
        <topology evidence="1 9">Peripheral membrane protein</topology>
    </subcellularLocation>
</comment>
<dbReference type="InterPro" id="IPR058625">
    <property type="entry name" value="MdtA-like_BSH"/>
</dbReference>
<sequence>MKGSKKIRWGSTLAVLVVVIAAAGYWYSRSAPESTTPVAKAQGQQPAAGGRRGGRFGAALAPVQAATATSESVPRYLTGLGTITAANTVTVRSRVEGQLLAIHFQEGQQVKAGDLLAEIDPSQFKVALAQAQGQLAKDTATLANARRDLARYQQLVKTSLISRQELDTQQSLVSESQGTVKADEANVASAQLQLDWTRITAPVDGRVGLKQVDIGNQISTSDTNGIVVLTQTHPIDLVFTLPENDIATIVQAQKAGKTLTVEAWDRTNKQKLSTGSLLSLDNQIDATTGTIKLKARFNNEDDALFPNQFVNARMLVDTEQNAVVIPSAALQMGNDGHFVWVLNADNKVSKHNVTPGIQDSQKVVISAGLSAGDRVVTDGIDRLTEGAKVEVVEAHSAAATPAEKPTARNYGQKGARS</sequence>
<dbReference type="FunFam" id="2.40.30.170:FF:000006">
    <property type="entry name" value="Multidrug resistance protein MdtA"/>
    <property type="match status" value="1"/>
</dbReference>
<dbReference type="Gene3D" id="2.40.420.20">
    <property type="match status" value="1"/>
</dbReference>
<dbReference type="RefSeq" id="WP_038162805.1">
    <property type="nucleotide sequence ID" value="NZ_JMTB01000125.1"/>
</dbReference>
<gene>
    <name evidence="9" type="primary">mdtA</name>
    <name evidence="17" type="ORF">GTGU_04492</name>
</gene>
<keyword evidence="4 9" id="KW-1003">Cell membrane</keyword>
<feature type="coiled-coil region" evidence="10">
    <location>
        <begin position="128"/>
        <end position="155"/>
    </location>
</feature>
<evidence type="ECO:0000256" key="10">
    <source>
        <dbReference type="SAM" id="Coils"/>
    </source>
</evidence>
<dbReference type="FunFam" id="1.10.287.470:FF:000005">
    <property type="entry name" value="Multidrug resistance protein MdtA"/>
    <property type="match status" value="1"/>
</dbReference>
<dbReference type="InterPro" id="IPR022824">
    <property type="entry name" value="Multidrug-R_MdtA"/>
</dbReference>
<dbReference type="Pfam" id="PF25944">
    <property type="entry name" value="Beta-barrel_RND"/>
    <property type="match status" value="1"/>
</dbReference>